<dbReference type="Pfam" id="PF12296">
    <property type="entry name" value="HsbA"/>
    <property type="match status" value="1"/>
</dbReference>
<comment type="caution">
    <text evidence="3">The sequence shown here is derived from an EMBL/GenBank/DDBJ whole genome shotgun (WGS) entry which is preliminary data.</text>
</comment>
<feature type="region of interest" description="Disordered" evidence="1">
    <location>
        <begin position="200"/>
        <end position="239"/>
    </location>
</feature>
<evidence type="ECO:0000313" key="3">
    <source>
        <dbReference type="EMBL" id="KZL79730.1"/>
    </source>
</evidence>
<gene>
    <name evidence="3" type="ORF">CI238_02029</name>
</gene>
<dbReference type="STRING" id="1573173.A0A167A527"/>
<feature type="signal peptide" evidence="2">
    <location>
        <begin position="1"/>
        <end position="26"/>
    </location>
</feature>
<keyword evidence="2" id="KW-0732">Signal</keyword>
<keyword evidence="4" id="KW-1185">Reference proteome</keyword>
<proteinExistence type="predicted"/>
<sequence>MQTQSLVLGLLGQAVLLAAIPLRAKAVIERRDNLEIIETALAPVFSSLRSVDAAVLALDGTPTTANNLLTVSQQNEVIVNQAILDVRATGDLSATKSLKLRQTTDELASQTKLTLDDLVVRKPILDKLGVSNVALQNLQQQQISSLSLSDALAEKVPKVGQKQAAADKGNLQSILSKAVAAYSVPATPMVPATAVPPPVTPISAAPPQLISLVGPKDKKKKKKAKGNRHDVDTVVEDKA</sequence>
<dbReference type="InterPro" id="IPR021054">
    <property type="entry name" value="Cell_wall_mannoprotein_1"/>
</dbReference>
<protein>
    <submittedName>
        <fullName evidence="3">Cell wall protein</fullName>
    </submittedName>
</protein>
<evidence type="ECO:0000256" key="1">
    <source>
        <dbReference type="SAM" id="MobiDB-lite"/>
    </source>
</evidence>
<evidence type="ECO:0000313" key="4">
    <source>
        <dbReference type="Proteomes" id="UP000076584"/>
    </source>
</evidence>
<reference evidence="3 4" key="1">
    <citation type="submission" date="2015-06" db="EMBL/GenBank/DDBJ databases">
        <title>Survival trade-offs in plant roots during colonization by closely related pathogenic and mutualistic fungi.</title>
        <authorList>
            <person name="Hacquard S."/>
            <person name="Kracher B."/>
            <person name="Hiruma K."/>
            <person name="Weinman A."/>
            <person name="Muench P."/>
            <person name="Garrido Oter R."/>
            <person name="Ver Loren van Themaat E."/>
            <person name="Dallerey J.-F."/>
            <person name="Damm U."/>
            <person name="Henrissat B."/>
            <person name="Lespinet O."/>
            <person name="Thon M."/>
            <person name="Kemen E."/>
            <person name="McHardy A.C."/>
            <person name="Schulze-Lefert P."/>
            <person name="O'Connell R.J."/>
        </authorList>
    </citation>
    <scope>NUCLEOTIDE SEQUENCE [LARGE SCALE GENOMIC DNA]</scope>
    <source>
        <strain evidence="3 4">MAFF 238704</strain>
    </source>
</reference>
<dbReference type="OrthoDB" id="2422134at2759"/>
<dbReference type="PANTHER" id="PTHR38123:SF1">
    <property type="entry name" value="HYDROPHOBIC SURFACE BINDING PROTEIN"/>
    <property type="match status" value="1"/>
</dbReference>
<feature type="compositionally biased region" description="Basic and acidic residues" evidence="1">
    <location>
        <begin position="227"/>
        <end position="239"/>
    </location>
</feature>
<dbReference type="PANTHER" id="PTHR38123">
    <property type="entry name" value="CELL WALL SERINE-THREONINE-RICH GALACTOMANNOPROTEIN MP1 (AFU_ORTHOLOGUE AFUA_4G03240)"/>
    <property type="match status" value="1"/>
</dbReference>
<dbReference type="GO" id="GO:0005576">
    <property type="term" value="C:extracellular region"/>
    <property type="evidence" value="ECO:0007669"/>
    <property type="project" value="TreeGrafter"/>
</dbReference>
<dbReference type="EMBL" id="LFIW01002023">
    <property type="protein sequence ID" value="KZL79730.1"/>
    <property type="molecule type" value="Genomic_DNA"/>
</dbReference>
<accession>A0A167A527</accession>
<dbReference type="Gene3D" id="1.20.1280.140">
    <property type="match status" value="1"/>
</dbReference>
<dbReference type="Proteomes" id="UP000076584">
    <property type="component" value="Unassembled WGS sequence"/>
</dbReference>
<evidence type="ECO:0000256" key="2">
    <source>
        <dbReference type="SAM" id="SignalP"/>
    </source>
</evidence>
<organism evidence="3 4">
    <name type="scientific">Colletotrichum incanum</name>
    <name type="common">Soybean anthracnose fungus</name>
    <dbReference type="NCBI Taxonomy" id="1573173"/>
    <lineage>
        <taxon>Eukaryota</taxon>
        <taxon>Fungi</taxon>
        <taxon>Dikarya</taxon>
        <taxon>Ascomycota</taxon>
        <taxon>Pezizomycotina</taxon>
        <taxon>Sordariomycetes</taxon>
        <taxon>Hypocreomycetidae</taxon>
        <taxon>Glomerellales</taxon>
        <taxon>Glomerellaceae</taxon>
        <taxon>Colletotrichum</taxon>
        <taxon>Colletotrichum spaethianum species complex</taxon>
    </lineage>
</organism>
<feature type="chain" id="PRO_5010451871" evidence="2">
    <location>
        <begin position="27"/>
        <end position="239"/>
    </location>
</feature>
<dbReference type="AlphaFoldDB" id="A0A167A527"/>
<feature type="compositionally biased region" description="Basic residues" evidence="1">
    <location>
        <begin position="217"/>
        <end position="226"/>
    </location>
</feature>
<name>A0A167A527_COLIC</name>